<dbReference type="VEuPathDB" id="FungiDB:GGTG_06369"/>
<gene>
    <name evidence="3" type="primary">20346827</name>
    <name evidence="2" type="ORF">GGTG_06369</name>
</gene>
<protein>
    <submittedName>
        <fullName evidence="2 3">Uncharacterized protein</fullName>
    </submittedName>
</protein>
<reference evidence="3" key="4">
    <citation type="journal article" date="2015" name="G3 (Bethesda)">
        <title>Genome sequences of three phytopathogenic species of the Magnaporthaceae family of fungi.</title>
        <authorList>
            <person name="Okagaki L.H."/>
            <person name="Nunes C.C."/>
            <person name="Sailsbery J."/>
            <person name="Clay B."/>
            <person name="Brown D."/>
            <person name="John T."/>
            <person name="Oh Y."/>
            <person name="Young N."/>
            <person name="Fitzgerald M."/>
            <person name="Haas B.J."/>
            <person name="Zeng Q."/>
            <person name="Young S."/>
            <person name="Adiconis X."/>
            <person name="Fan L."/>
            <person name="Levin J.Z."/>
            <person name="Mitchell T.K."/>
            <person name="Okubara P.A."/>
            <person name="Farman M.L."/>
            <person name="Kohn L.M."/>
            <person name="Birren B."/>
            <person name="Ma L.-J."/>
            <person name="Dean R.A."/>
        </authorList>
    </citation>
    <scope>NUCLEOTIDE SEQUENCE</scope>
    <source>
        <strain evidence="3">R3-111a-1</strain>
    </source>
</reference>
<feature type="compositionally biased region" description="Basic and acidic residues" evidence="1">
    <location>
        <begin position="97"/>
        <end position="107"/>
    </location>
</feature>
<feature type="region of interest" description="Disordered" evidence="1">
    <location>
        <begin position="65"/>
        <end position="107"/>
    </location>
</feature>
<sequence length="190" mass="20548">MEEKKRWLGLFSITFYAAVGEGDEAAESTRRKAAHRRKSISEFAGLKSIAEFCSSSAAKLNSFNSVPSHERDGQESGSAARLWCSPPARPLSSGPDDGPRPAKMDDRVRPAPLSLINSARAELSAETFVLRQSPPPCAQRRDSPAALGEPLLPWNVSPRANLFEGTLAIIRISAHAGVKGQKEKKWGGIL</sequence>
<name>J3NYL7_GAET3</name>
<dbReference type="EnsemblFungi" id="EJT76450">
    <property type="protein sequence ID" value="EJT76450"/>
    <property type="gene ID" value="GGTG_06369"/>
</dbReference>
<keyword evidence="4" id="KW-1185">Reference proteome</keyword>
<evidence type="ECO:0000256" key="1">
    <source>
        <dbReference type="SAM" id="MobiDB-lite"/>
    </source>
</evidence>
<reference evidence="2" key="3">
    <citation type="submission" date="2010-09" db="EMBL/GenBank/DDBJ databases">
        <title>Annotation of Gaeumannomyces graminis var. tritici R3-111a-1.</title>
        <authorList>
            <consortium name="The Broad Institute Genome Sequencing Platform"/>
            <person name="Ma L.-J."/>
            <person name="Dead R."/>
            <person name="Young S.K."/>
            <person name="Zeng Q."/>
            <person name="Gargeya S."/>
            <person name="Fitzgerald M."/>
            <person name="Haas B."/>
            <person name="Abouelleil A."/>
            <person name="Alvarado L."/>
            <person name="Arachchi H.M."/>
            <person name="Berlin A."/>
            <person name="Brown A."/>
            <person name="Chapman S.B."/>
            <person name="Chen Z."/>
            <person name="Dunbar C."/>
            <person name="Freedman E."/>
            <person name="Gearin G."/>
            <person name="Gellesch M."/>
            <person name="Goldberg J."/>
            <person name="Griggs A."/>
            <person name="Gujja S."/>
            <person name="Heiman D."/>
            <person name="Howarth C."/>
            <person name="Larson L."/>
            <person name="Lui A."/>
            <person name="MacDonald P.J.P."/>
            <person name="Mehta T."/>
            <person name="Montmayeur A."/>
            <person name="Murphy C."/>
            <person name="Neiman D."/>
            <person name="Pearson M."/>
            <person name="Priest M."/>
            <person name="Roberts A."/>
            <person name="Saif S."/>
            <person name="Shea T."/>
            <person name="Shenoy N."/>
            <person name="Sisk P."/>
            <person name="Stolte C."/>
            <person name="Sykes S."/>
            <person name="Yandava C."/>
            <person name="Wortman J."/>
            <person name="Nusbaum C."/>
            <person name="Birren B."/>
        </authorList>
    </citation>
    <scope>NUCLEOTIDE SEQUENCE</scope>
    <source>
        <strain evidence="2">R3-111a-1</strain>
    </source>
</reference>
<evidence type="ECO:0000313" key="4">
    <source>
        <dbReference type="Proteomes" id="UP000006039"/>
    </source>
</evidence>
<reference evidence="3" key="5">
    <citation type="submission" date="2018-04" db="UniProtKB">
        <authorList>
            <consortium name="EnsemblFungi"/>
        </authorList>
    </citation>
    <scope>IDENTIFICATION</scope>
    <source>
        <strain evidence="3">R3-111a-1</strain>
    </source>
</reference>
<dbReference type="HOGENOM" id="CLU_1428063_0_0_1"/>
<dbReference type="AlphaFoldDB" id="J3NYL7"/>
<proteinExistence type="predicted"/>
<dbReference type="EMBL" id="GL385397">
    <property type="protein sequence ID" value="EJT76450.1"/>
    <property type="molecule type" value="Genomic_DNA"/>
</dbReference>
<dbReference type="GeneID" id="20346827"/>
<accession>J3NYL7</accession>
<evidence type="ECO:0000313" key="3">
    <source>
        <dbReference type="EnsemblFungi" id="EJT76450"/>
    </source>
</evidence>
<reference evidence="4" key="1">
    <citation type="submission" date="2010-07" db="EMBL/GenBank/DDBJ databases">
        <title>The genome sequence of Gaeumannomyces graminis var. tritici strain R3-111a-1.</title>
        <authorList>
            <consortium name="The Broad Institute Genome Sequencing Platform"/>
            <person name="Ma L.-J."/>
            <person name="Dead R."/>
            <person name="Young S."/>
            <person name="Zeng Q."/>
            <person name="Koehrsen M."/>
            <person name="Alvarado L."/>
            <person name="Berlin A."/>
            <person name="Chapman S.B."/>
            <person name="Chen Z."/>
            <person name="Freedman E."/>
            <person name="Gellesch M."/>
            <person name="Goldberg J."/>
            <person name="Griggs A."/>
            <person name="Gujja S."/>
            <person name="Heilman E.R."/>
            <person name="Heiman D."/>
            <person name="Hepburn T."/>
            <person name="Howarth C."/>
            <person name="Jen D."/>
            <person name="Larson L."/>
            <person name="Mehta T."/>
            <person name="Neiman D."/>
            <person name="Pearson M."/>
            <person name="Roberts A."/>
            <person name="Saif S."/>
            <person name="Shea T."/>
            <person name="Shenoy N."/>
            <person name="Sisk P."/>
            <person name="Stolte C."/>
            <person name="Sykes S."/>
            <person name="Walk T."/>
            <person name="White J."/>
            <person name="Yandava C."/>
            <person name="Haas B."/>
            <person name="Nusbaum C."/>
            <person name="Birren B."/>
        </authorList>
    </citation>
    <scope>NUCLEOTIDE SEQUENCE [LARGE SCALE GENOMIC DNA]</scope>
    <source>
        <strain evidence="4">R3-111a-1</strain>
    </source>
</reference>
<dbReference type="RefSeq" id="XP_009222450.1">
    <property type="nucleotide sequence ID" value="XM_009224186.1"/>
</dbReference>
<organism evidence="2">
    <name type="scientific">Gaeumannomyces tritici (strain R3-111a-1)</name>
    <name type="common">Wheat and barley take-all root rot fungus</name>
    <name type="synonym">Gaeumannomyces graminis var. tritici</name>
    <dbReference type="NCBI Taxonomy" id="644352"/>
    <lineage>
        <taxon>Eukaryota</taxon>
        <taxon>Fungi</taxon>
        <taxon>Dikarya</taxon>
        <taxon>Ascomycota</taxon>
        <taxon>Pezizomycotina</taxon>
        <taxon>Sordariomycetes</taxon>
        <taxon>Sordariomycetidae</taxon>
        <taxon>Magnaporthales</taxon>
        <taxon>Magnaporthaceae</taxon>
        <taxon>Gaeumannomyces</taxon>
    </lineage>
</organism>
<evidence type="ECO:0000313" key="2">
    <source>
        <dbReference type="EMBL" id="EJT76450.1"/>
    </source>
</evidence>
<dbReference type="Proteomes" id="UP000006039">
    <property type="component" value="Unassembled WGS sequence"/>
</dbReference>
<reference evidence="2" key="2">
    <citation type="submission" date="2010-07" db="EMBL/GenBank/DDBJ databases">
        <authorList>
            <consortium name="The Broad Institute Genome Sequencing Platform"/>
            <consortium name="Broad Institute Genome Sequencing Center for Infectious Disease"/>
            <person name="Ma L.-J."/>
            <person name="Dead R."/>
            <person name="Young S."/>
            <person name="Zeng Q."/>
            <person name="Koehrsen M."/>
            <person name="Alvarado L."/>
            <person name="Berlin A."/>
            <person name="Chapman S.B."/>
            <person name="Chen Z."/>
            <person name="Freedman E."/>
            <person name="Gellesch M."/>
            <person name="Goldberg J."/>
            <person name="Griggs A."/>
            <person name="Gujja S."/>
            <person name="Heilman E.R."/>
            <person name="Heiman D."/>
            <person name="Hepburn T."/>
            <person name="Howarth C."/>
            <person name="Jen D."/>
            <person name="Larson L."/>
            <person name="Mehta T."/>
            <person name="Neiman D."/>
            <person name="Pearson M."/>
            <person name="Roberts A."/>
            <person name="Saif S."/>
            <person name="Shea T."/>
            <person name="Shenoy N."/>
            <person name="Sisk P."/>
            <person name="Stolte C."/>
            <person name="Sykes S."/>
            <person name="Walk T."/>
            <person name="White J."/>
            <person name="Yandava C."/>
            <person name="Haas B."/>
            <person name="Nusbaum C."/>
            <person name="Birren B."/>
        </authorList>
    </citation>
    <scope>NUCLEOTIDE SEQUENCE</scope>
    <source>
        <strain evidence="2">R3-111a-1</strain>
    </source>
</reference>